<protein>
    <submittedName>
        <fullName evidence="1">Uncharacterized protein</fullName>
    </submittedName>
</protein>
<dbReference type="Proteomes" id="UP001057402">
    <property type="component" value="Chromosome 2"/>
</dbReference>
<reference evidence="2" key="1">
    <citation type="journal article" date="2023" name="Front. Plant Sci.">
        <title>Chromosomal-level genome assembly of Melastoma candidum provides insights into trichome evolution.</title>
        <authorList>
            <person name="Zhong Y."/>
            <person name="Wu W."/>
            <person name="Sun C."/>
            <person name="Zou P."/>
            <person name="Liu Y."/>
            <person name="Dai S."/>
            <person name="Zhou R."/>
        </authorList>
    </citation>
    <scope>NUCLEOTIDE SEQUENCE [LARGE SCALE GENOMIC DNA]</scope>
</reference>
<organism evidence="1 2">
    <name type="scientific">Melastoma candidum</name>
    <dbReference type="NCBI Taxonomy" id="119954"/>
    <lineage>
        <taxon>Eukaryota</taxon>
        <taxon>Viridiplantae</taxon>
        <taxon>Streptophyta</taxon>
        <taxon>Embryophyta</taxon>
        <taxon>Tracheophyta</taxon>
        <taxon>Spermatophyta</taxon>
        <taxon>Magnoliopsida</taxon>
        <taxon>eudicotyledons</taxon>
        <taxon>Gunneridae</taxon>
        <taxon>Pentapetalae</taxon>
        <taxon>rosids</taxon>
        <taxon>malvids</taxon>
        <taxon>Myrtales</taxon>
        <taxon>Melastomataceae</taxon>
        <taxon>Melastomatoideae</taxon>
        <taxon>Melastomateae</taxon>
        <taxon>Melastoma</taxon>
    </lineage>
</organism>
<accession>A0ACB9S2P2</accession>
<keyword evidence="2" id="KW-1185">Reference proteome</keyword>
<proteinExistence type="predicted"/>
<gene>
    <name evidence="1" type="ORF">MLD38_003396</name>
</gene>
<name>A0ACB9S2P2_9MYRT</name>
<evidence type="ECO:0000313" key="2">
    <source>
        <dbReference type="Proteomes" id="UP001057402"/>
    </source>
</evidence>
<comment type="caution">
    <text evidence="1">The sequence shown here is derived from an EMBL/GenBank/DDBJ whole genome shotgun (WGS) entry which is preliminary data.</text>
</comment>
<sequence>MVMEPSRACGRSLLVLLLVLGLTKDGIGGSDNDGYFNRNSFPKDFLFGTASSAYQYEGAYNEGGRGPSIWDISTHKNPEKITDRSNGDVADDSYHQYKEDVHIMKDLGFDAYRLSISWSRILPSELKGSVPNILCPWDGSLFVDRQNSSAEGKLAGGINNEGVEYYNNLINELLSKGIKPFVTLFHWDLPQPLEDEYRGFLSPKIADDYRDYVDVCFKEFGDRVKNWITLNEPYSYCYGGYGVGALVPWRCSQWQNLSCLGGDSSTEPYQCAHNQLLAHAAGVKLYKEKYQASQKGIIGVTLVSHFFEPYSTSTHDRTAALRSLDFMLGWFLAPITQGDYPSSMRAYVGNRLPKFTDEESRMLKGSLDFVGLNYYTTELALYAPQLANLPLSYVNDIRVNFTQVRNGVPIGQQAASSWLSIYPYGIYELLRYVKSEYNNPIIYITENGVDEYNNSTLTLEQQLADTTRVKFYHDHLSNVKKAIDKGVKVKGYFAWSLLDNYEWSSGYTVRFGINYVDFKNGQKRYPKLSAAWFKKFLHP</sequence>
<dbReference type="EMBL" id="CM042881">
    <property type="protein sequence ID" value="KAI4385359.1"/>
    <property type="molecule type" value="Genomic_DNA"/>
</dbReference>
<evidence type="ECO:0000313" key="1">
    <source>
        <dbReference type="EMBL" id="KAI4385359.1"/>
    </source>
</evidence>